<proteinExistence type="predicted"/>
<protein>
    <recommendedName>
        <fullName evidence="3">Immunity protein 26 of polymorphic toxin system</fullName>
    </recommendedName>
</protein>
<accession>A0ABX2AXN1</accession>
<dbReference type="RefSeq" id="WP_172176328.1">
    <property type="nucleotide sequence ID" value="NZ_CASGIA010000006.1"/>
</dbReference>
<dbReference type="GeneID" id="82158863"/>
<evidence type="ECO:0000313" key="1">
    <source>
        <dbReference type="EMBL" id="NPE15400.1"/>
    </source>
</evidence>
<organism evidence="1 2">
    <name type="scientific">Xylanibacter rodentium</name>
    <dbReference type="NCBI Taxonomy" id="2736289"/>
    <lineage>
        <taxon>Bacteria</taxon>
        <taxon>Pseudomonadati</taxon>
        <taxon>Bacteroidota</taxon>
        <taxon>Bacteroidia</taxon>
        <taxon>Bacteroidales</taxon>
        <taxon>Prevotellaceae</taxon>
        <taxon>Xylanibacter</taxon>
    </lineage>
</organism>
<dbReference type="Proteomes" id="UP001193734">
    <property type="component" value="Unassembled WGS sequence"/>
</dbReference>
<dbReference type="EMBL" id="JABKKE010000048">
    <property type="protein sequence ID" value="NPE15400.1"/>
    <property type="molecule type" value="Genomic_DNA"/>
</dbReference>
<dbReference type="InterPro" id="IPR029278">
    <property type="entry name" value="Imm26"/>
</dbReference>
<sequence length="272" mass="32148">MAKRIVTKIGNVFCAEIDDKYKCFFQYIMNDLVQLNSSVIRVFKRRYPMDYKPDMEEIVNDEVLFYAHTILYAGIMYDAWYKVGKSMNLGEEECRNVLFGYTNDTIFDESGHPRTVNRSDNWMVWHIGEEFNYIGKLPEKYFGNIEDGVVIPYIGIIDRMKYGFDPAYSDIYEFDIRRRIPLPYANIYVKKGYDGYSTLTYFYFHGNDIVRLVEISDEGKAVRMTANDIAANNHRMNGVAFSDIKWCYSDFISEEEFDRAWNEEDVKVWQSE</sequence>
<evidence type="ECO:0000313" key="2">
    <source>
        <dbReference type="Proteomes" id="UP001193734"/>
    </source>
</evidence>
<name>A0ABX2AXN1_9BACT</name>
<comment type="caution">
    <text evidence="1">The sequence shown here is derived from an EMBL/GenBank/DDBJ whole genome shotgun (WGS) entry which is preliminary data.</text>
</comment>
<reference evidence="1 2" key="1">
    <citation type="submission" date="2020-05" db="EMBL/GenBank/DDBJ databases">
        <title>Distinct polysaccharide utilization as determinants for interspecies competition between intestinal Prevotella spp.</title>
        <authorList>
            <person name="Galvez E.J.C."/>
            <person name="Iljazovic A."/>
            <person name="Strowig T."/>
        </authorList>
    </citation>
    <scope>NUCLEOTIDE SEQUENCE [LARGE SCALE GENOMIC DNA]</scope>
    <source>
        <strain evidence="1 2">PROD</strain>
    </source>
</reference>
<evidence type="ECO:0008006" key="3">
    <source>
        <dbReference type="Google" id="ProtNLM"/>
    </source>
</evidence>
<dbReference type="Pfam" id="PF15428">
    <property type="entry name" value="Imm26"/>
    <property type="match status" value="1"/>
</dbReference>
<gene>
    <name evidence="1" type="ORF">HPS55_13910</name>
</gene>
<keyword evidence="2" id="KW-1185">Reference proteome</keyword>